<keyword evidence="1" id="KW-0479">Metal-binding</keyword>
<keyword evidence="4" id="KW-1185">Reference proteome</keyword>
<evidence type="ECO:0000313" key="4">
    <source>
        <dbReference type="Proteomes" id="UP000694844"/>
    </source>
</evidence>
<dbReference type="Proteomes" id="UP000694844">
    <property type="component" value="Chromosome 9"/>
</dbReference>
<sequence>MDPRHSAQDVVRCVLCKDAVAPVYCKVCHMYLCNDCLAVDDIIQTRQEEIDDQASRYTTAIDMQEDVINAAIKEIKQTIQELKNLLDTETEEQDPAARPLLDVPYIITDIPTGNSYLSSIQTLIRLRGWETLGLCTMSSGDLMVIMLRYYKQNSQTRVVRYSDSKEKQWIQWDDNGQPLNASDCVNIKYVTENRNLDICVADWNASAVVVVSAASKLRFRYTDSPSTSRKFFDPHGITTDSQANILTADFNNARIHIID</sequence>
<name>A0A8B8BX93_CRAVI</name>
<keyword evidence="1" id="KW-0863">Zinc-finger</keyword>
<protein>
    <submittedName>
        <fullName evidence="5">Uncharacterized protein LOC111113920</fullName>
    </submittedName>
</protein>
<dbReference type="RefSeq" id="XP_022307920.1">
    <property type="nucleotide sequence ID" value="XM_022452212.1"/>
</dbReference>
<dbReference type="KEGG" id="cvn:111113920"/>
<keyword evidence="2" id="KW-0175">Coiled coil</keyword>
<evidence type="ECO:0000313" key="5">
    <source>
        <dbReference type="RefSeq" id="XP_022307920.1"/>
    </source>
</evidence>
<dbReference type="InterPro" id="IPR011042">
    <property type="entry name" value="6-blade_b-propeller_TolB-like"/>
</dbReference>
<dbReference type="PROSITE" id="PS50119">
    <property type="entry name" value="ZF_BBOX"/>
    <property type="match status" value="1"/>
</dbReference>
<dbReference type="GO" id="GO:0008270">
    <property type="term" value="F:zinc ion binding"/>
    <property type="evidence" value="ECO:0007669"/>
    <property type="project" value="UniProtKB-KW"/>
</dbReference>
<keyword evidence="1" id="KW-0862">Zinc</keyword>
<dbReference type="Gene3D" id="2.120.10.30">
    <property type="entry name" value="TolB, C-terminal domain"/>
    <property type="match status" value="1"/>
</dbReference>
<gene>
    <name evidence="5" type="primary">LOC111113920</name>
</gene>
<dbReference type="AlphaFoldDB" id="A0A8B8BX93"/>
<organism evidence="4 5">
    <name type="scientific">Crassostrea virginica</name>
    <name type="common">Eastern oyster</name>
    <dbReference type="NCBI Taxonomy" id="6565"/>
    <lineage>
        <taxon>Eukaryota</taxon>
        <taxon>Metazoa</taxon>
        <taxon>Spiralia</taxon>
        <taxon>Lophotrochozoa</taxon>
        <taxon>Mollusca</taxon>
        <taxon>Bivalvia</taxon>
        <taxon>Autobranchia</taxon>
        <taxon>Pteriomorphia</taxon>
        <taxon>Ostreida</taxon>
        <taxon>Ostreoidea</taxon>
        <taxon>Ostreidae</taxon>
        <taxon>Crassostrea</taxon>
    </lineage>
</organism>
<dbReference type="OrthoDB" id="264520at2759"/>
<reference evidence="5" key="1">
    <citation type="submission" date="2025-08" db="UniProtKB">
        <authorList>
            <consortium name="RefSeq"/>
        </authorList>
    </citation>
    <scope>IDENTIFICATION</scope>
    <source>
        <tissue evidence="5">Whole sample</tissue>
    </source>
</reference>
<feature type="domain" description="B box-type" evidence="3">
    <location>
        <begin position="8"/>
        <end position="36"/>
    </location>
</feature>
<dbReference type="SUPFAM" id="SSF101898">
    <property type="entry name" value="NHL repeat"/>
    <property type="match status" value="1"/>
</dbReference>
<accession>A0A8B8BX93</accession>
<dbReference type="CDD" id="cd19757">
    <property type="entry name" value="Bbox1"/>
    <property type="match status" value="1"/>
</dbReference>
<dbReference type="InterPro" id="IPR000315">
    <property type="entry name" value="Znf_B-box"/>
</dbReference>
<evidence type="ECO:0000256" key="1">
    <source>
        <dbReference type="PROSITE-ProRule" id="PRU00024"/>
    </source>
</evidence>
<dbReference type="GeneID" id="111113920"/>
<feature type="coiled-coil region" evidence="2">
    <location>
        <begin position="61"/>
        <end position="92"/>
    </location>
</feature>
<proteinExistence type="predicted"/>
<evidence type="ECO:0000256" key="2">
    <source>
        <dbReference type="SAM" id="Coils"/>
    </source>
</evidence>
<evidence type="ECO:0000259" key="3">
    <source>
        <dbReference type="PROSITE" id="PS50119"/>
    </source>
</evidence>